<organism evidence="2 3">
    <name type="scientific">Nocardia huaxiensis</name>
    <dbReference type="NCBI Taxonomy" id="2755382"/>
    <lineage>
        <taxon>Bacteria</taxon>
        <taxon>Bacillati</taxon>
        <taxon>Actinomycetota</taxon>
        <taxon>Actinomycetes</taxon>
        <taxon>Mycobacteriales</taxon>
        <taxon>Nocardiaceae</taxon>
        <taxon>Nocardia</taxon>
    </lineage>
</organism>
<dbReference type="KEGG" id="nhu:H0264_18520"/>
<evidence type="ECO:0000313" key="2">
    <source>
        <dbReference type="EMBL" id="QLY33955.1"/>
    </source>
</evidence>
<dbReference type="AlphaFoldDB" id="A0A7D6VIS4"/>
<feature type="region of interest" description="Disordered" evidence="1">
    <location>
        <begin position="68"/>
        <end position="95"/>
    </location>
</feature>
<accession>A0A7D6VIS4</accession>
<protein>
    <submittedName>
        <fullName evidence="2">Uncharacterized protein</fullName>
    </submittedName>
</protein>
<name>A0A7D6VIS4_9NOCA</name>
<dbReference type="RefSeq" id="WP_181585119.1">
    <property type="nucleotide sequence ID" value="NZ_CP059399.1"/>
</dbReference>
<gene>
    <name evidence="2" type="ORF">H0264_18520</name>
</gene>
<evidence type="ECO:0000256" key="1">
    <source>
        <dbReference type="SAM" id="MobiDB-lite"/>
    </source>
</evidence>
<dbReference type="Proteomes" id="UP000515512">
    <property type="component" value="Chromosome"/>
</dbReference>
<dbReference type="EMBL" id="CP059399">
    <property type="protein sequence ID" value="QLY33955.1"/>
    <property type="molecule type" value="Genomic_DNA"/>
</dbReference>
<sequence>MNWTALFGPKAVLEAENDRLRRTLAERDARISELSAALDDALDREQLHSLSAPHERLTPAAVLDRFGHHRAEHLPQPGASSERGTATQASARPWMTLLESTVAGVPVAQDRRRSR</sequence>
<reference evidence="2 3" key="1">
    <citation type="submission" date="2020-07" db="EMBL/GenBank/DDBJ databases">
        <authorList>
            <person name="Zhuang K."/>
            <person name="Ran Y."/>
        </authorList>
    </citation>
    <scope>NUCLEOTIDE SEQUENCE [LARGE SCALE GENOMIC DNA]</scope>
    <source>
        <strain evidence="2 3">WCH-YHL-001</strain>
    </source>
</reference>
<keyword evidence="3" id="KW-1185">Reference proteome</keyword>
<feature type="compositionally biased region" description="Polar residues" evidence="1">
    <location>
        <begin position="78"/>
        <end position="90"/>
    </location>
</feature>
<evidence type="ECO:0000313" key="3">
    <source>
        <dbReference type="Proteomes" id="UP000515512"/>
    </source>
</evidence>
<proteinExistence type="predicted"/>